<dbReference type="GeneID" id="95374869"/>
<dbReference type="Pfam" id="PF00107">
    <property type="entry name" value="ADH_zinc_N"/>
    <property type="match status" value="1"/>
</dbReference>
<dbReference type="EMBL" id="JAMDMJ010000039">
    <property type="protein sequence ID" value="MCY9599032.1"/>
    <property type="molecule type" value="Genomic_DNA"/>
</dbReference>
<dbReference type="GO" id="GO:0043958">
    <property type="term" value="F:acryloyl-CoA reductase (NADH) activity"/>
    <property type="evidence" value="ECO:0007669"/>
    <property type="project" value="UniProtKB-EC"/>
</dbReference>
<dbReference type="InterPro" id="IPR051397">
    <property type="entry name" value="Zn-ADH-like_protein"/>
</dbReference>
<dbReference type="NCBIfam" id="TIGR02823">
    <property type="entry name" value="oxido_YhdH"/>
    <property type="match status" value="1"/>
</dbReference>
<dbReference type="InterPro" id="IPR014188">
    <property type="entry name" value="Acrylyl-CoA_reductase_AcuI"/>
</dbReference>
<dbReference type="KEGG" id="pchi:PC41400_08600"/>
<dbReference type="InterPro" id="IPR020843">
    <property type="entry name" value="ER"/>
</dbReference>
<dbReference type="InterPro" id="IPR013154">
    <property type="entry name" value="ADH-like_N"/>
</dbReference>
<dbReference type="AlphaFoldDB" id="A0A410WTL5"/>
<dbReference type="Gene3D" id="3.40.50.720">
    <property type="entry name" value="NAD(P)-binding Rossmann-like Domain"/>
    <property type="match status" value="1"/>
</dbReference>
<keyword evidence="2" id="KW-0560">Oxidoreductase</keyword>
<dbReference type="SUPFAM" id="SSF50129">
    <property type="entry name" value="GroES-like"/>
    <property type="match status" value="1"/>
</dbReference>
<dbReference type="EMBL" id="CP026520">
    <property type="protein sequence ID" value="QAV17718.1"/>
    <property type="molecule type" value="Genomic_DNA"/>
</dbReference>
<dbReference type="RefSeq" id="WP_042228955.1">
    <property type="nucleotide sequence ID" value="NZ_CP026520.1"/>
</dbReference>
<evidence type="ECO:0000313" key="4">
    <source>
        <dbReference type="Proteomes" id="UP000288943"/>
    </source>
</evidence>
<gene>
    <name evidence="2" type="ORF">M5X16_25065</name>
    <name evidence="3" type="ORF">PC41400_08600</name>
</gene>
<dbReference type="Proteomes" id="UP001527202">
    <property type="component" value="Unassembled WGS sequence"/>
</dbReference>
<evidence type="ECO:0000313" key="3">
    <source>
        <dbReference type="EMBL" id="QAV17718.1"/>
    </source>
</evidence>
<sequence>MTDSAFRALQVDKTGQGVSLGIREMTVEELPEGELLVKVAYSGVNFKDGLASMPESKTVRSYPMVLGIDLSGTVVSSADPRYKEGDEILVTGYALGTGHFGGYSELARVPADWAVPVPEGLTPKDVMALGTAGFTAALSIQRLEDNGLRPGQGPVLVTGATGGVGTAAVSMLAGLGYEVAASTGKSSEHAYLRGLGASEVLPREALAAEDGKPLRREQWSAAVDPVGGASLPYVLGTVRYGGSVALSGLTGGGAFPATVYPFILRGVNLLGIDSVYCPEGLRRKLWERLAGDLKPRSLGDMIQREITLEEVPAALGDILAGRMRGRVVVRL</sequence>
<reference evidence="3 4" key="1">
    <citation type="submission" date="2018-01" db="EMBL/GenBank/DDBJ databases">
        <title>The whole genome sequencing and assembly of Paenibacillus chitinolyticus KCCM 41400 strain.</title>
        <authorList>
            <person name="Kim J.-Y."/>
            <person name="Park M.-K."/>
            <person name="Lee Y.-J."/>
            <person name="Yi H."/>
            <person name="Bahn Y.-S."/>
            <person name="Kim J.F."/>
            <person name="Lee D.-W."/>
        </authorList>
    </citation>
    <scope>NUCLEOTIDE SEQUENCE [LARGE SCALE GENOMIC DNA]</scope>
    <source>
        <strain evidence="3 4">KCCM 41400</strain>
    </source>
</reference>
<accession>A0A410WTL5</accession>
<evidence type="ECO:0000313" key="2">
    <source>
        <dbReference type="EMBL" id="MCY9599032.1"/>
    </source>
</evidence>
<proteinExistence type="predicted"/>
<protein>
    <submittedName>
        <fullName evidence="2">Acryloyl-CoA reductase</fullName>
        <ecNumber evidence="2">1.3.1.95</ecNumber>
    </submittedName>
    <submittedName>
        <fullName evidence="3">Oxidoreductase</fullName>
    </submittedName>
</protein>
<dbReference type="PANTHER" id="PTHR43677:SF1">
    <property type="entry name" value="ACRYLYL-COA REDUCTASE ACUI-RELATED"/>
    <property type="match status" value="1"/>
</dbReference>
<dbReference type="GO" id="GO:0043957">
    <property type="term" value="F:acryloyl-CoA reductase (NADPH) activity"/>
    <property type="evidence" value="ECO:0007669"/>
    <property type="project" value="TreeGrafter"/>
</dbReference>
<dbReference type="SMART" id="SM00829">
    <property type="entry name" value="PKS_ER"/>
    <property type="match status" value="1"/>
</dbReference>
<dbReference type="EC" id="1.3.1.95" evidence="2"/>
<name>A0A410WTL5_9BACL</name>
<feature type="domain" description="Enoyl reductase (ER)" evidence="1">
    <location>
        <begin position="17"/>
        <end position="329"/>
    </location>
</feature>
<dbReference type="PANTHER" id="PTHR43677">
    <property type="entry name" value="SHORT-CHAIN DEHYDROGENASE/REDUCTASE"/>
    <property type="match status" value="1"/>
</dbReference>
<dbReference type="OrthoDB" id="9782155at2"/>
<organism evidence="3 4">
    <name type="scientific">Paenibacillus chitinolyticus</name>
    <dbReference type="NCBI Taxonomy" id="79263"/>
    <lineage>
        <taxon>Bacteria</taxon>
        <taxon>Bacillati</taxon>
        <taxon>Bacillota</taxon>
        <taxon>Bacilli</taxon>
        <taxon>Bacillales</taxon>
        <taxon>Paenibacillaceae</taxon>
        <taxon>Paenibacillus</taxon>
    </lineage>
</organism>
<keyword evidence="5" id="KW-1185">Reference proteome</keyword>
<dbReference type="InterPro" id="IPR013149">
    <property type="entry name" value="ADH-like_C"/>
</dbReference>
<dbReference type="InterPro" id="IPR011032">
    <property type="entry name" value="GroES-like_sf"/>
</dbReference>
<dbReference type="Proteomes" id="UP000288943">
    <property type="component" value="Chromosome"/>
</dbReference>
<dbReference type="SUPFAM" id="SSF51735">
    <property type="entry name" value="NAD(P)-binding Rossmann-fold domains"/>
    <property type="match status" value="1"/>
</dbReference>
<dbReference type="Gene3D" id="3.90.180.10">
    <property type="entry name" value="Medium-chain alcohol dehydrogenases, catalytic domain"/>
    <property type="match status" value="1"/>
</dbReference>
<evidence type="ECO:0000259" key="1">
    <source>
        <dbReference type="SMART" id="SM00829"/>
    </source>
</evidence>
<reference evidence="2 5" key="2">
    <citation type="submission" date="2022-05" db="EMBL/GenBank/DDBJ databases">
        <title>Genome Sequencing of Bee-Associated Microbes.</title>
        <authorList>
            <person name="Dunlap C."/>
        </authorList>
    </citation>
    <scope>NUCLEOTIDE SEQUENCE [LARGE SCALE GENOMIC DNA]</scope>
    <source>
        <strain evidence="2 5">NRRL B-23120</strain>
    </source>
</reference>
<dbReference type="Pfam" id="PF08240">
    <property type="entry name" value="ADH_N"/>
    <property type="match status" value="1"/>
</dbReference>
<evidence type="ECO:0000313" key="5">
    <source>
        <dbReference type="Proteomes" id="UP001527202"/>
    </source>
</evidence>
<dbReference type="InterPro" id="IPR036291">
    <property type="entry name" value="NAD(P)-bd_dom_sf"/>
</dbReference>